<dbReference type="PANTHER" id="PTHR47076:SF1">
    <property type="entry name" value="NHL DOMAIN PROTEIN"/>
    <property type="match status" value="1"/>
</dbReference>
<comment type="caution">
    <text evidence="1">The sequence shown here is derived from an EMBL/GenBank/DDBJ whole genome shotgun (WGS) entry which is preliminary data.</text>
</comment>
<dbReference type="EMBL" id="JAXQNO010000016">
    <property type="protein sequence ID" value="KAK4781501.1"/>
    <property type="molecule type" value="Genomic_DNA"/>
</dbReference>
<accession>A0AAN7QYP0</accession>
<protein>
    <submittedName>
        <fullName evidence="1">Uncharacterized protein</fullName>
    </submittedName>
</protein>
<keyword evidence="2" id="KW-1185">Reference proteome</keyword>
<evidence type="ECO:0000313" key="2">
    <source>
        <dbReference type="Proteomes" id="UP001346149"/>
    </source>
</evidence>
<reference evidence="1 2" key="1">
    <citation type="journal article" date="2023" name="Hortic Res">
        <title>Pangenome of water caltrop reveals structural variations and asymmetric subgenome divergence after allopolyploidization.</title>
        <authorList>
            <person name="Zhang X."/>
            <person name="Chen Y."/>
            <person name="Wang L."/>
            <person name="Yuan Y."/>
            <person name="Fang M."/>
            <person name="Shi L."/>
            <person name="Lu R."/>
            <person name="Comes H.P."/>
            <person name="Ma Y."/>
            <person name="Chen Y."/>
            <person name="Huang G."/>
            <person name="Zhou Y."/>
            <person name="Zheng Z."/>
            <person name="Qiu Y."/>
        </authorList>
    </citation>
    <scope>NUCLEOTIDE SEQUENCE [LARGE SCALE GENOMIC DNA]</scope>
    <source>
        <tissue evidence="1">Mature leaves and different stages of flower and fruit</tissue>
    </source>
</reference>
<proteinExistence type="predicted"/>
<dbReference type="PANTHER" id="PTHR47076">
    <property type="entry name" value="NHL DOMAIN PROTEIN"/>
    <property type="match status" value="1"/>
</dbReference>
<dbReference type="Proteomes" id="UP001346149">
    <property type="component" value="Unassembled WGS sequence"/>
</dbReference>
<gene>
    <name evidence="1" type="ORF">SAY86_015603</name>
</gene>
<organism evidence="1 2">
    <name type="scientific">Trapa natans</name>
    <name type="common">Water chestnut</name>
    <dbReference type="NCBI Taxonomy" id="22666"/>
    <lineage>
        <taxon>Eukaryota</taxon>
        <taxon>Viridiplantae</taxon>
        <taxon>Streptophyta</taxon>
        <taxon>Embryophyta</taxon>
        <taxon>Tracheophyta</taxon>
        <taxon>Spermatophyta</taxon>
        <taxon>Magnoliopsida</taxon>
        <taxon>eudicotyledons</taxon>
        <taxon>Gunneridae</taxon>
        <taxon>Pentapetalae</taxon>
        <taxon>rosids</taxon>
        <taxon>malvids</taxon>
        <taxon>Myrtales</taxon>
        <taxon>Lythraceae</taxon>
        <taxon>Trapa</taxon>
    </lineage>
</organism>
<dbReference type="AlphaFoldDB" id="A0AAN7QYP0"/>
<evidence type="ECO:0000313" key="1">
    <source>
        <dbReference type="EMBL" id="KAK4781501.1"/>
    </source>
</evidence>
<name>A0AAN7QYP0_TRANT</name>
<sequence>MAQPAQPWETHSAMASIHLSIYMSIHPISLWWQLATLLSGIPQSTRIQIDHHHRQRSCPPDWSSSSLSQMAMEPKVPQSIYSASRCCFCFRTCFPSRTSFSHSGPSLWERIGSGHHEDRWWARGLRALNKLREWSEIVAGPKWKTFIRRFNRVRSGGGAGAGAGANHGHTKFHYDPLSYSLNFDEGPNSVEFEMEDPEHGGFRNFSARFAAVPGAAKHVGMAGMSGNGKEVAVLG</sequence>